<protein>
    <recommendedName>
        <fullName evidence="3">Alpha/beta hydrolase</fullName>
    </recommendedName>
</protein>
<keyword evidence="2" id="KW-1185">Reference proteome</keyword>
<dbReference type="Gene3D" id="3.40.50.1820">
    <property type="entry name" value="alpha/beta hydrolase"/>
    <property type="match status" value="1"/>
</dbReference>
<reference evidence="1" key="1">
    <citation type="submission" date="2021-02" db="EMBL/GenBank/DDBJ databases">
        <title>PHA producing bacteria isolated from coastal sediment in Guangdong, Shenzhen.</title>
        <authorList>
            <person name="Zheng W."/>
            <person name="Yu S."/>
            <person name="Huang Y."/>
        </authorList>
    </citation>
    <scope>NUCLEOTIDE SEQUENCE</scope>
    <source>
        <strain evidence="1">TN14-10</strain>
    </source>
</reference>
<evidence type="ECO:0000313" key="2">
    <source>
        <dbReference type="Proteomes" id="UP000664303"/>
    </source>
</evidence>
<proteinExistence type="predicted"/>
<organism evidence="1 2">
    <name type="scientific">Parahaliea mediterranea</name>
    <dbReference type="NCBI Taxonomy" id="651086"/>
    <lineage>
        <taxon>Bacteria</taxon>
        <taxon>Pseudomonadati</taxon>
        <taxon>Pseudomonadota</taxon>
        <taxon>Gammaproteobacteria</taxon>
        <taxon>Cellvibrionales</taxon>
        <taxon>Halieaceae</taxon>
        <taxon>Parahaliea</taxon>
    </lineage>
</organism>
<dbReference type="Proteomes" id="UP000664303">
    <property type="component" value="Unassembled WGS sequence"/>
</dbReference>
<gene>
    <name evidence="1" type="ORF">JYP50_00240</name>
</gene>
<dbReference type="SUPFAM" id="SSF53474">
    <property type="entry name" value="alpha/beta-Hydrolases"/>
    <property type="match status" value="1"/>
</dbReference>
<accession>A0A939DBS1</accession>
<name>A0A939DBS1_9GAMM</name>
<dbReference type="RefSeq" id="WP_206558446.1">
    <property type="nucleotide sequence ID" value="NZ_JAFKCZ010000001.1"/>
</dbReference>
<evidence type="ECO:0000313" key="1">
    <source>
        <dbReference type="EMBL" id="MBN7794996.1"/>
    </source>
</evidence>
<dbReference type="EMBL" id="JAFKCZ010000001">
    <property type="protein sequence ID" value="MBN7794996.1"/>
    <property type="molecule type" value="Genomic_DNA"/>
</dbReference>
<comment type="caution">
    <text evidence="1">The sequence shown here is derived from an EMBL/GenBank/DDBJ whole genome shotgun (WGS) entry which is preliminary data.</text>
</comment>
<evidence type="ECO:0008006" key="3">
    <source>
        <dbReference type="Google" id="ProtNLM"/>
    </source>
</evidence>
<dbReference type="InterPro" id="IPR029058">
    <property type="entry name" value="AB_hydrolase_fold"/>
</dbReference>
<sequence length="287" mass="31396">MSEPRPDWGSAGAAVLGLALLLGLVACATPPARELAARHGLSGEVVRGDPFLHQVYRNRAGGRRLHVYLEGDGTPWQTRHEVAMDPTSKRPLMLQLMLLDPQPALYLGRPCYHRVADVRCEPRWWTWQRYAPEVVVSLNRVLQHYASRYDEIVLIGHSGGGTLAMLLAARRCDVAAVLTLAGNLDPDAWALAHHYTPLQGSLSPAREPPLPDSIWQLHVLGEEDANITREMIAPVVARQGRARLLVAPGQDHGCCWSALWPALLARQEAALAAPGRQARHCPGPPVG</sequence>
<dbReference type="AlphaFoldDB" id="A0A939DBS1"/>
<dbReference type="PROSITE" id="PS51257">
    <property type="entry name" value="PROKAR_LIPOPROTEIN"/>
    <property type="match status" value="1"/>
</dbReference>